<evidence type="ECO:0000313" key="2">
    <source>
        <dbReference type="RefSeq" id="XP_065658445.1"/>
    </source>
</evidence>
<dbReference type="InterPro" id="IPR036397">
    <property type="entry name" value="RNaseH_sf"/>
</dbReference>
<sequence length="210" mass="23913">MDSVYGDSAPSFTTVKFWAAEFKCDCQSLGDDEHSGCPKTATTDENIAKVHQLVLDNRRIKVREIAEVMNISKERVCHILHENLSMRKLSARWVPRLLTLDQKCSKQWVANGEQASKKAKTVFSAGKVMATVFWDCCRVILIDYLQKGKTITGAYYASLLDKLKEQLAEKWPHLQKKKILFHQDNAPSHTSSVAMAKIHELRFELLDHPP</sequence>
<name>A0ABM4C9U8_HYDVU</name>
<dbReference type="InterPro" id="IPR052709">
    <property type="entry name" value="Transposase-MT_Hybrid"/>
</dbReference>
<reference evidence="2" key="1">
    <citation type="submission" date="2025-08" db="UniProtKB">
        <authorList>
            <consortium name="RefSeq"/>
        </authorList>
    </citation>
    <scope>IDENTIFICATION</scope>
</reference>
<dbReference type="GeneID" id="136082956"/>
<keyword evidence="1" id="KW-1185">Reference proteome</keyword>
<dbReference type="Pfam" id="PF01359">
    <property type="entry name" value="Transposase_1"/>
    <property type="match status" value="1"/>
</dbReference>
<dbReference type="Proteomes" id="UP001652625">
    <property type="component" value="Chromosome 08"/>
</dbReference>
<dbReference type="PANTHER" id="PTHR46060:SF1">
    <property type="entry name" value="MARINER MOS1 TRANSPOSASE-LIKE PROTEIN"/>
    <property type="match status" value="1"/>
</dbReference>
<dbReference type="RefSeq" id="XP_065658445.1">
    <property type="nucleotide sequence ID" value="XM_065802373.1"/>
</dbReference>
<proteinExistence type="predicted"/>
<protein>
    <submittedName>
        <fullName evidence="2">Histone-lysine N-methyltransferase SETMAR-like</fullName>
    </submittedName>
</protein>
<dbReference type="Gene3D" id="3.30.420.10">
    <property type="entry name" value="Ribonuclease H-like superfamily/Ribonuclease H"/>
    <property type="match status" value="1"/>
</dbReference>
<dbReference type="PANTHER" id="PTHR46060">
    <property type="entry name" value="MARINER MOS1 TRANSPOSASE-LIKE PROTEIN"/>
    <property type="match status" value="1"/>
</dbReference>
<dbReference type="InterPro" id="IPR001888">
    <property type="entry name" value="Transposase_1"/>
</dbReference>
<organism evidence="1 2">
    <name type="scientific">Hydra vulgaris</name>
    <name type="common">Hydra</name>
    <name type="synonym">Hydra attenuata</name>
    <dbReference type="NCBI Taxonomy" id="6087"/>
    <lineage>
        <taxon>Eukaryota</taxon>
        <taxon>Metazoa</taxon>
        <taxon>Cnidaria</taxon>
        <taxon>Hydrozoa</taxon>
        <taxon>Hydroidolina</taxon>
        <taxon>Anthoathecata</taxon>
        <taxon>Aplanulata</taxon>
        <taxon>Hydridae</taxon>
        <taxon>Hydra</taxon>
    </lineage>
</organism>
<evidence type="ECO:0000313" key="1">
    <source>
        <dbReference type="Proteomes" id="UP001652625"/>
    </source>
</evidence>
<accession>A0ABM4C9U8</accession>
<gene>
    <name evidence="2" type="primary">LOC136082956</name>
</gene>